<evidence type="ECO:0000313" key="3">
    <source>
        <dbReference type="EMBL" id="SEH68690.1"/>
    </source>
</evidence>
<sequence>MSFKSKANIVRRKIMHSLTHNIGKKSISEMQKKTANFKVNRVLISRPNHRLGNMLLITPLVQEIINTFPNCTIDLFVKGKITPIIFKNYPQVKNIIELPKKPMKDFSEYLKVWFSLKRTKYDLVINVEKGSSSGRISTIIPSADFKFYGDDFEELKNKYDDFDHISKYPVYNFRKFMEILHQQPQNGGVPVLDLKLSAEEKEKGKNDLLAVTKGDQRKTIAFFTYATGAKCYPVEWWSAFYEKFYPKYVTDFNLIEILPVEDISQLERKLPTYYSKDIREIASLMANCEMVVAADSGMMHLSSAALTPTIGLFSVTRTEVYAPYGNNSTFINTNYQSQDDIIAKMEEILKK</sequence>
<evidence type="ECO:0000256" key="2">
    <source>
        <dbReference type="ARBA" id="ARBA00022679"/>
    </source>
</evidence>
<dbReference type="InterPro" id="IPR002201">
    <property type="entry name" value="Glyco_trans_9"/>
</dbReference>
<dbReference type="InterPro" id="IPR051199">
    <property type="entry name" value="LPS_LOS_Heptosyltrfase"/>
</dbReference>
<dbReference type="GO" id="GO:0009244">
    <property type="term" value="P:lipopolysaccharide core region biosynthetic process"/>
    <property type="evidence" value="ECO:0007669"/>
    <property type="project" value="TreeGrafter"/>
</dbReference>
<dbReference type="GO" id="GO:0008713">
    <property type="term" value="F:ADP-heptose-lipopolysaccharide heptosyltransferase activity"/>
    <property type="evidence" value="ECO:0007669"/>
    <property type="project" value="TreeGrafter"/>
</dbReference>
<reference evidence="3 4" key="1">
    <citation type="submission" date="2016-10" db="EMBL/GenBank/DDBJ databases">
        <authorList>
            <person name="de Groot N.N."/>
        </authorList>
    </citation>
    <scope>NUCLEOTIDE SEQUENCE [LARGE SCALE GENOMIC DNA]</scope>
    <source>
        <strain evidence="3 4">CGMCC 1.10825</strain>
    </source>
</reference>
<keyword evidence="1" id="KW-0328">Glycosyltransferase</keyword>
<protein>
    <submittedName>
        <fullName evidence="3">ADP-heptose:LPS heptosyltransferase</fullName>
    </submittedName>
</protein>
<evidence type="ECO:0000256" key="1">
    <source>
        <dbReference type="ARBA" id="ARBA00022676"/>
    </source>
</evidence>
<dbReference type="OrthoDB" id="9797795at2"/>
<dbReference type="Proteomes" id="UP000199634">
    <property type="component" value="Unassembled WGS sequence"/>
</dbReference>
<accession>A0A1H6KB47</accession>
<dbReference type="GO" id="GO:0005829">
    <property type="term" value="C:cytosol"/>
    <property type="evidence" value="ECO:0007669"/>
    <property type="project" value="TreeGrafter"/>
</dbReference>
<dbReference type="EMBL" id="FNXE01000008">
    <property type="protein sequence ID" value="SEH68690.1"/>
    <property type="molecule type" value="Genomic_DNA"/>
</dbReference>
<dbReference type="CDD" id="cd03789">
    <property type="entry name" value="GT9_LPS_heptosyltransferase"/>
    <property type="match status" value="1"/>
</dbReference>
<dbReference type="AlphaFoldDB" id="A0A1H6KB47"/>
<dbReference type="Pfam" id="PF01075">
    <property type="entry name" value="Glyco_transf_9"/>
    <property type="match status" value="1"/>
</dbReference>
<keyword evidence="4" id="KW-1185">Reference proteome</keyword>
<organism evidence="3 4">
    <name type="scientific">Paenimyroides marinum</name>
    <dbReference type="NCBI Taxonomy" id="1159016"/>
    <lineage>
        <taxon>Bacteria</taxon>
        <taxon>Pseudomonadati</taxon>
        <taxon>Bacteroidota</taxon>
        <taxon>Flavobacteriia</taxon>
        <taxon>Flavobacteriales</taxon>
        <taxon>Flavobacteriaceae</taxon>
        <taxon>Paenimyroides</taxon>
    </lineage>
</organism>
<dbReference type="STRING" id="1159016.SAMN02927937_00880"/>
<dbReference type="PANTHER" id="PTHR30160">
    <property type="entry name" value="TETRAACYLDISACCHARIDE 4'-KINASE-RELATED"/>
    <property type="match status" value="1"/>
</dbReference>
<gene>
    <name evidence="3" type="ORF">SAMN02927937_00880</name>
</gene>
<dbReference type="SUPFAM" id="SSF53756">
    <property type="entry name" value="UDP-Glycosyltransferase/glycogen phosphorylase"/>
    <property type="match status" value="1"/>
</dbReference>
<proteinExistence type="predicted"/>
<name>A0A1H6KB47_9FLAO</name>
<evidence type="ECO:0000313" key="4">
    <source>
        <dbReference type="Proteomes" id="UP000199634"/>
    </source>
</evidence>
<dbReference type="PANTHER" id="PTHR30160:SF7">
    <property type="entry name" value="ADP-HEPTOSE--LPS HEPTOSYLTRANSFERASE 2"/>
    <property type="match status" value="1"/>
</dbReference>
<keyword evidence="2 3" id="KW-0808">Transferase</keyword>
<dbReference type="RefSeq" id="WP_091096735.1">
    <property type="nucleotide sequence ID" value="NZ_FNXE01000008.1"/>
</dbReference>
<dbReference type="Gene3D" id="3.40.50.2000">
    <property type="entry name" value="Glycogen Phosphorylase B"/>
    <property type="match status" value="2"/>
</dbReference>